<keyword evidence="5 8" id="KW-0812">Transmembrane</keyword>
<evidence type="ECO:0000256" key="8">
    <source>
        <dbReference type="SAM" id="Phobius"/>
    </source>
</evidence>
<dbReference type="PANTHER" id="PTHR36838">
    <property type="entry name" value="AUXIN EFFLUX CARRIER FAMILY PROTEIN"/>
    <property type="match status" value="1"/>
</dbReference>
<protein>
    <recommendedName>
        <fullName evidence="11">Transporter, auxin efflux carrier family protein</fullName>
    </recommendedName>
</protein>
<dbReference type="InterPro" id="IPR038770">
    <property type="entry name" value="Na+/solute_symporter_sf"/>
</dbReference>
<dbReference type="eggNOG" id="COG0679">
    <property type="taxonomic scope" value="Bacteria"/>
</dbReference>
<evidence type="ECO:0000256" key="5">
    <source>
        <dbReference type="ARBA" id="ARBA00022692"/>
    </source>
</evidence>
<evidence type="ECO:0000256" key="4">
    <source>
        <dbReference type="ARBA" id="ARBA00022475"/>
    </source>
</evidence>
<feature type="transmembrane region" description="Helical" evidence="8">
    <location>
        <begin position="259"/>
        <end position="276"/>
    </location>
</feature>
<comment type="subcellular location">
    <subcellularLocation>
        <location evidence="1">Cell membrane</location>
        <topology evidence="1">Multi-pass membrane protein</topology>
    </subcellularLocation>
</comment>
<dbReference type="PANTHER" id="PTHR36838:SF1">
    <property type="entry name" value="SLR1864 PROTEIN"/>
    <property type="match status" value="1"/>
</dbReference>
<comment type="caution">
    <text evidence="9">The sequence shown here is derived from an EMBL/GenBank/DDBJ whole genome shotgun (WGS) entry which is preliminary data.</text>
</comment>
<feature type="transmembrane region" description="Helical" evidence="8">
    <location>
        <begin position="35"/>
        <end position="54"/>
    </location>
</feature>
<reference evidence="9 10" key="1">
    <citation type="submission" date="2013-08" db="EMBL/GenBank/DDBJ databases">
        <authorList>
            <person name="Weinstock G."/>
            <person name="Sodergren E."/>
            <person name="Wylie T."/>
            <person name="Fulton L."/>
            <person name="Fulton R."/>
            <person name="Fronick C."/>
            <person name="O'Laughlin M."/>
            <person name="Godfrey J."/>
            <person name="Miner T."/>
            <person name="Herter B."/>
            <person name="Appelbaum E."/>
            <person name="Cordes M."/>
            <person name="Lek S."/>
            <person name="Wollam A."/>
            <person name="Pepin K.H."/>
            <person name="Palsikar V.B."/>
            <person name="Mitreva M."/>
            <person name="Wilson R.K."/>
        </authorList>
    </citation>
    <scope>NUCLEOTIDE SEQUENCE [LARGE SCALE GENOMIC DNA]</scope>
    <source>
        <strain evidence="9 10">ATCC BAA-474</strain>
    </source>
</reference>
<dbReference type="Pfam" id="PF03547">
    <property type="entry name" value="Mem_trans"/>
    <property type="match status" value="1"/>
</dbReference>
<keyword evidence="4" id="KW-1003">Cell membrane</keyword>
<dbReference type="RefSeq" id="WP_023051346.1">
    <property type="nucleotide sequence ID" value="NZ_CP173060.2"/>
</dbReference>
<accession>U7V9U2</accession>
<keyword evidence="7 8" id="KW-0472">Membrane</keyword>
<evidence type="ECO:0000256" key="2">
    <source>
        <dbReference type="ARBA" id="ARBA00010145"/>
    </source>
</evidence>
<feature type="transmembrane region" description="Helical" evidence="8">
    <location>
        <begin position="66"/>
        <end position="84"/>
    </location>
</feature>
<feature type="transmembrane region" description="Helical" evidence="8">
    <location>
        <begin position="168"/>
        <end position="187"/>
    </location>
</feature>
<feature type="transmembrane region" description="Helical" evidence="8">
    <location>
        <begin position="6"/>
        <end position="23"/>
    </location>
</feature>
<sequence length="308" mass="33602">MLDTILDSIVPVFFVIALGWFSGKKKIVSIEHKKAFADYVMMFSFPLHLFIGSAKANPKTLLDVRIISSFALALMGLYVISFIIQKHIFKYDSRKAAQGSIVCAFPNMAFMGIPVLTSLIGPEALISVAIGNVITSIFMIPITTIILESKDATASPMKIIKSSLINCIKKPLIIAPILGLLCSVFHVEIPKVVFHSFELIGKSTSGVSLFSLGLIMASYRVVLSGQVYFNIFMKNILQPIIMSGLIVLFHLKGIMAKEILLLCAMPTATISTMFGLKYGVSEVESSSSTILGTIFSIVTLSFLISFIL</sequence>
<dbReference type="EMBL" id="AXZF01000068">
    <property type="protein sequence ID" value="ERT68295.1"/>
    <property type="molecule type" value="Genomic_DNA"/>
</dbReference>
<evidence type="ECO:0000256" key="6">
    <source>
        <dbReference type="ARBA" id="ARBA00022989"/>
    </source>
</evidence>
<keyword evidence="10" id="KW-1185">Reference proteome</keyword>
<dbReference type="InterPro" id="IPR004776">
    <property type="entry name" value="Mem_transp_PIN-like"/>
</dbReference>
<dbReference type="GO" id="GO:0005886">
    <property type="term" value="C:plasma membrane"/>
    <property type="evidence" value="ECO:0007669"/>
    <property type="project" value="UniProtKB-SubCell"/>
</dbReference>
<evidence type="ECO:0008006" key="11">
    <source>
        <dbReference type="Google" id="ProtNLM"/>
    </source>
</evidence>
<feature type="transmembrane region" description="Helical" evidence="8">
    <location>
        <begin position="207"/>
        <end position="229"/>
    </location>
</feature>
<dbReference type="STRING" id="1319815.HMPREF0202_01810"/>
<feature type="transmembrane region" description="Helical" evidence="8">
    <location>
        <begin position="126"/>
        <end position="147"/>
    </location>
</feature>
<evidence type="ECO:0000313" key="10">
    <source>
        <dbReference type="Proteomes" id="UP000017081"/>
    </source>
</evidence>
<feature type="transmembrane region" description="Helical" evidence="8">
    <location>
        <begin position="96"/>
        <end position="120"/>
    </location>
</feature>
<dbReference type="Proteomes" id="UP000017081">
    <property type="component" value="Unassembled WGS sequence"/>
</dbReference>
<dbReference type="AlphaFoldDB" id="U7V9U2"/>
<evidence type="ECO:0000256" key="3">
    <source>
        <dbReference type="ARBA" id="ARBA00022448"/>
    </source>
</evidence>
<dbReference type="GeneID" id="96968406"/>
<keyword evidence="3" id="KW-0813">Transport</keyword>
<organism evidence="9 10">
    <name type="scientific">Cetobacterium somerae ATCC BAA-474</name>
    <dbReference type="NCBI Taxonomy" id="1319815"/>
    <lineage>
        <taxon>Bacteria</taxon>
        <taxon>Fusobacteriati</taxon>
        <taxon>Fusobacteriota</taxon>
        <taxon>Fusobacteriia</taxon>
        <taxon>Fusobacteriales</taxon>
        <taxon>Fusobacteriaceae</taxon>
        <taxon>Cetobacterium</taxon>
    </lineage>
</organism>
<dbReference type="GO" id="GO:0055085">
    <property type="term" value="P:transmembrane transport"/>
    <property type="evidence" value="ECO:0007669"/>
    <property type="project" value="InterPro"/>
</dbReference>
<proteinExistence type="inferred from homology"/>
<name>U7V9U2_9FUSO</name>
<evidence type="ECO:0000313" key="9">
    <source>
        <dbReference type="EMBL" id="ERT68295.1"/>
    </source>
</evidence>
<dbReference type="HOGENOM" id="CLU_056175_0_1_0"/>
<keyword evidence="6 8" id="KW-1133">Transmembrane helix</keyword>
<comment type="similarity">
    <text evidence="2">Belongs to the auxin efflux carrier (TC 2.A.69) family.</text>
</comment>
<evidence type="ECO:0000256" key="1">
    <source>
        <dbReference type="ARBA" id="ARBA00004651"/>
    </source>
</evidence>
<evidence type="ECO:0000256" key="7">
    <source>
        <dbReference type="ARBA" id="ARBA00023136"/>
    </source>
</evidence>
<gene>
    <name evidence="9" type="ORF">HMPREF0202_01810</name>
</gene>
<feature type="transmembrane region" description="Helical" evidence="8">
    <location>
        <begin position="288"/>
        <end position="307"/>
    </location>
</feature>
<dbReference type="Gene3D" id="1.20.1530.20">
    <property type="match status" value="1"/>
</dbReference>